<comment type="caution">
    <text evidence="2">The sequence shown here is derived from an EMBL/GenBank/DDBJ whole genome shotgun (WGS) entry which is preliminary data.</text>
</comment>
<evidence type="ECO:0000256" key="1">
    <source>
        <dbReference type="SAM" id="Phobius"/>
    </source>
</evidence>
<sequence>MFLKTVYPMKEPFDDLETLAKEAGLSQVSPNFLVQVMDSVRKEEAIKTNEIQPYTPLLTAKKWIAIGVITFFIILVAIITEVGSNETTINFISMTKIKNMMFLFSLPDFVPYQTTVYSISFLILYFSIQVPVLKRRFDREFTANTSLK</sequence>
<feature type="transmembrane region" description="Helical" evidence="1">
    <location>
        <begin position="63"/>
        <end position="80"/>
    </location>
</feature>
<evidence type="ECO:0000313" key="3">
    <source>
        <dbReference type="Proteomes" id="UP000324376"/>
    </source>
</evidence>
<keyword evidence="3" id="KW-1185">Reference proteome</keyword>
<keyword evidence="1" id="KW-1133">Transmembrane helix</keyword>
<accession>A0A5S5BUK7</accession>
<feature type="transmembrane region" description="Helical" evidence="1">
    <location>
        <begin position="109"/>
        <end position="128"/>
    </location>
</feature>
<dbReference type="EMBL" id="VNHU01000011">
    <property type="protein sequence ID" value="TYP70861.1"/>
    <property type="molecule type" value="Genomic_DNA"/>
</dbReference>
<dbReference type="AlphaFoldDB" id="A0A5S5BUK7"/>
<name>A0A5S5BUK7_9FLAO</name>
<dbReference type="Proteomes" id="UP000324376">
    <property type="component" value="Unassembled WGS sequence"/>
</dbReference>
<evidence type="ECO:0000313" key="2">
    <source>
        <dbReference type="EMBL" id="TYP70861.1"/>
    </source>
</evidence>
<reference evidence="2 3" key="1">
    <citation type="submission" date="2019-07" db="EMBL/GenBank/DDBJ databases">
        <title>Genomic Encyclopedia of Archaeal and Bacterial Type Strains, Phase II (KMG-II): from individual species to whole genera.</title>
        <authorList>
            <person name="Goeker M."/>
        </authorList>
    </citation>
    <scope>NUCLEOTIDE SEQUENCE [LARGE SCALE GENOMIC DNA]</scope>
    <source>
        <strain evidence="2 3">DSM 17527</strain>
    </source>
</reference>
<gene>
    <name evidence="2" type="ORF">BD809_11129</name>
</gene>
<keyword evidence="1" id="KW-0472">Membrane</keyword>
<proteinExistence type="predicted"/>
<keyword evidence="1" id="KW-0812">Transmembrane</keyword>
<protein>
    <submittedName>
        <fullName evidence="2">Uncharacterized protein</fullName>
    </submittedName>
</protein>
<organism evidence="2 3">
    <name type="scientific">Aquimarina intermedia</name>
    <dbReference type="NCBI Taxonomy" id="350814"/>
    <lineage>
        <taxon>Bacteria</taxon>
        <taxon>Pseudomonadati</taxon>
        <taxon>Bacteroidota</taxon>
        <taxon>Flavobacteriia</taxon>
        <taxon>Flavobacteriales</taxon>
        <taxon>Flavobacteriaceae</taxon>
        <taxon>Aquimarina</taxon>
    </lineage>
</organism>